<organism evidence="1 2">
    <name type="scientific">Mycena albidolilacea</name>
    <dbReference type="NCBI Taxonomy" id="1033008"/>
    <lineage>
        <taxon>Eukaryota</taxon>
        <taxon>Fungi</taxon>
        <taxon>Dikarya</taxon>
        <taxon>Basidiomycota</taxon>
        <taxon>Agaricomycotina</taxon>
        <taxon>Agaricomycetes</taxon>
        <taxon>Agaricomycetidae</taxon>
        <taxon>Agaricales</taxon>
        <taxon>Marasmiineae</taxon>
        <taxon>Mycenaceae</taxon>
        <taxon>Mycena</taxon>
    </lineage>
</organism>
<feature type="non-terminal residue" evidence="1">
    <location>
        <position position="93"/>
    </location>
</feature>
<dbReference type="AlphaFoldDB" id="A0AAD7AGW0"/>
<name>A0AAD7AGW0_9AGAR</name>
<dbReference type="PANTHER" id="PTHR33096">
    <property type="entry name" value="CXC2 DOMAIN-CONTAINING PROTEIN"/>
    <property type="match status" value="1"/>
</dbReference>
<dbReference type="Proteomes" id="UP001218218">
    <property type="component" value="Unassembled WGS sequence"/>
</dbReference>
<keyword evidence="2" id="KW-1185">Reference proteome</keyword>
<reference evidence="1" key="1">
    <citation type="submission" date="2023-03" db="EMBL/GenBank/DDBJ databases">
        <title>Massive genome expansion in bonnet fungi (Mycena s.s.) driven by repeated elements and novel gene families across ecological guilds.</title>
        <authorList>
            <consortium name="Lawrence Berkeley National Laboratory"/>
            <person name="Harder C.B."/>
            <person name="Miyauchi S."/>
            <person name="Viragh M."/>
            <person name="Kuo A."/>
            <person name="Thoen E."/>
            <person name="Andreopoulos B."/>
            <person name="Lu D."/>
            <person name="Skrede I."/>
            <person name="Drula E."/>
            <person name="Henrissat B."/>
            <person name="Morin E."/>
            <person name="Kohler A."/>
            <person name="Barry K."/>
            <person name="LaButti K."/>
            <person name="Morin E."/>
            <person name="Salamov A."/>
            <person name="Lipzen A."/>
            <person name="Mereny Z."/>
            <person name="Hegedus B."/>
            <person name="Baldrian P."/>
            <person name="Stursova M."/>
            <person name="Weitz H."/>
            <person name="Taylor A."/>
            <person name="Grigoriev I.V."/>
            <person name="Nagy L.G."/>
            <person name="Martin F."/>
            <person name="Kauserud H."/>
        </authorList>
    </citation>
    <scope>NUCLEOTIDE SEQUENCE</scope>
    <source>
        <strain evidence="1">CBHHK002</strain>
    </source>
</reference>
<dbReference type="InterPro" id="IPR040521">
    <property type="entry name" value="KDZ"/>
</dbReference>
<sequence length="93" mass="10554">INTPGEQQKYDLAGLEELISLLPPEATALKTYDIECQTNRCLDLYPLLTEGVRERVAFVLNAMHSYRHEWACQLVYSPHLCRSMALTDGEAVE</sequence>
<dbReference type="Pfam" id="PF18758">
    <property type="entry name" value="KDZ"/>
    <property type="match status" value="1"/>
</dbReference>
<accession>A0AAD7AGW0</accession>
<comment type="caution">
    <text evidence="1">The sequence shown here is derived from an EMBL/GenBank/DDBJ whole genome shotgun (WGS) entry which is preliminary data.</text>
</comment>
<evidence type="ECO:0000313" key="2">
    <source>
        <dbReference type="Proteomes" id="UP001218218"/>
    </source>
</evidence>
<dbReference type="EMBL" id="JARIHO010000007">
    <property type="protein sequence ID" value="KAJ7358264.1"/>
    <property type="molecule type" value="Genomic_DNA"/>
</dbReference>
<proteinExistence type="predicted"/>
<protein>
    <submittedName>
        <fullName evidence="1">Uncharacterized protein</fullName>
    </submittedName>
</protein>
<gene>
    <name evidence="1" type="ORF">DFH08DRAFT_687321</name>
</gene>
<dbReference type="PANTHER" id="PTHR33096:SF1">
    <property type="entry name" value="CXC1-LIKE CYSTEINE CLUSTER ASSOCIATED WITH KDZ TRANSPOSASES DOMAIN-CONTAINING PROTEIN"/>
    <property type="match status" value="1"/>
</dbReference>
<evidence type="ECO:0000313" key="1">
    <source>
        <dbReference type="EMBL" id="KAJ7358264.1"/>
    </source>
</evidence>